<name>D2V3R0_NAEGR</name>
<dbReference type="AlphaFoldDB" id="D2V3R0"/>
<evidence type="ECO:0000256" key="5">
    <source>
        <dbReference type="ARBA" id="ARBA00022898"/>
    </source>
</evidence>
<dbReference type="VEuPathDB" id="AmoebaDB:NAEGRDRAFT_77247"/>
<dbReference type="CDD" id="cd00609">
    <property type="entry name" value="AAT_like"/>
    <property type="match status" value="1"/>
</dbReference>
<dbReference type="OrthoDB" id="1732682at2759"/>
<sequence length="492" mass="55107">MQGIKKALSTSNINQNILKTSYAVRGKVVIRANQIEHELKTNPSKFPFQGIVYCNIGNPQQLKQKPLSFHRNVLSLLTASHLMGDSSKSSQLSQLFNADVLDRAQRIMSHIDAKSTGAYTHSQGYEFVRDDVVEFIENRDGLAKGTIQTDRIFLTDGASPGVQLCLKMLIRNEKDGIMIPIPQYPLYSATIDLCGGSQVPYYLEEEKGWGLGMPELERAYEQAIKNGQNVRALVIINPGNPTGQVLERKDMEQIIQFCVNKGVVLLADEVYQENNYTNGKKPFYSFNKIAYEMGLQKELEMVSFHSVSKGFIGECGRRGGYFQLSEAIDPAVKEELYKISSVNLCPNADGQIMVDLMVRPPSQGEASYQEYVAERDNILNSLKRRAEKLVKMLNSLEGVSCQPVEGAMYAFPQITLPEKAIQKAKEMGVAPDLMYVLELLEETGICVVPGSGFQQKPGTYHFRTTILPSEEQIEGVVQTLAKFHDKFMKQYK</sequence>
<evidence type="ECO:0000256" key="6">
    <source>
        <dbReference type="ARBA" id="ARBA00025785"/>
    </source>
</evidence>
<dbReference type="OMA" id="FGFECPP"/>
<evidence type="ECO:0000313" key="9">
    <source>
        <dbReference type="Proteomes" id="UP000006671"/>
    </source>
</evidence>
<dbReference type="InterPro" id="IPR015424">
    <property type="entry name" value="PyrdxlP-dep_Trfase"/>
</dbReference>
<dbReference type="SUPFAM" id="SSF53383">
    <property type="entry name" value="PLP-dependent transferases"/>
    <property type="match status" value="1"/>
</dbReference>
<keyword evidence="9" id="KW-1185">Reference proteome</keyword>
<dbReference type="FunFam" id="3.40.640.10:FF:000012">
    <property type="entry name" value="alanine aminotransferase 2"/>
    <property type="match status" value="1"/>
</dbReference>
<dbReference type="STRING" id="5762.D2V3R0"/>
<evidence type="ECO:0000256" key="3">
    <source>
        <dbReference type="ARBA" id="ARBA00022576"/>
    </source>
</evidence>
<evidence type="ECO:0000256" key="1">
    <source>
        <dbReference type="ARBA" id="ARBA00001933"/>
    </source>
</evidence>
<dbReference type="GO" id="GO:0030170">
    <property type="term" value="F:pyridoxal phosphate binding"/>
    <property type="evidence" value="ECO:0007669"/>
    <property type="project" value="InterPro"/>
</dbReference>
<evidence type="ECO:0000256" key="2">
    <source>
        <dbReference type="ARBA" id="ARBA00011738"/>
    </source>
</evidence>
<evidence type="ECO:0000256" key="4">
    <source>
        <dbReference type="ARBA" id="ARBA00022679"/>
    </source>
</evidence>
<gene>
    <name evidence="8" type="ORF">NAEGRDRAFT_77247</name>
</gene>
<dbReference type="InterPro" id="IPR004839">
    <property type="entry name" value="Aminotransferase_I/II_large"/>
</dbReference>
<dbReference type="Gene3D" id="1.10.287.1970">
    <property type="match status" value="1"/>
</dbReference>
<dbReference type="FunFam" id="3.90.1150.10:FF:000010">
    <property type="entry name" value="Alanine aminotransferase 2"/>
    <property type="match status" value="1"/>
</dbReference>
<organism evidence="9">
    <name type="scientific">Naegleria gruberi</name>
    <name type="common">Amoeba</name>
    <dbReference type="NCBI Taxonomy" id="5762"/>
    <lineage>
        <taxon>Eukaryota</taxon>
        <taxon>Discoba</taxon>
        <taxon>Heterolobosea</taxon>
        <taxon>Tetramitia</taxon>
        <taxon>Eutetramitia</taxon>
        <taxon>Vahlkampfiidae</taxon>
        <taxon>Naegleria</taxon>
    </lineage>
</organism>
<dbReference type="InParanoid" id="D2V3R0"/>
<feature type="domain" description="Aminotransferase class I/classII large" evidence="7">
    <location>
        <begin position="101"/>
        <end position="479"/>
    </location>
</feature>
<comment type="similarity">
    <text evidence="6">Belongs to the class-I pyridoxal-phosphate-dependent aminotransferase family. Alanine aminotransferase subfamily.</text>
</comment>
<dbReference type="GeneID" id="8852398"/>
<dbReference type="Proteomes" id="UP000006671">
    <property type="component" value="Unassembled WGS sequence"/>
</dbReference>
<accession>D2V3R0</accession>
<dbReference type="GO" id="GO:0042853">
    <property type="term" value="P:L-alanine catabolic process"/>
    <property type="evidence" value="ECO:0007669"/>
    <property type="project" value="UniProtKB-UniPathway"/>
</dbReference>
<dbReference type="RefSeq" id="XP_002681562.1">
    <property type="nucleotide sequence ID" value="XM_002681516.1"/>
</dbReference>
<dbReference type="InterPro" id="IPR045088">
    <property type="entry name" value="ALAT1/2-like"/>
</dbReference>
<dbReference type="GO" id="GO:0004021">
    <property type="term" value="F:L-alanine:2-oxoglutarate aminotransferase activity"/>
    <property type="evidence" value="ECO:0007669"/>
    <property type="project" value="TreeGrafter"/>
</dbReference>
<keyword evidence="5" id="KW-0663">Pyridoxal phosphate</keyword>
<dbReference type="eggNOG" id="KOG0258">
    <property type="taxonomic scope" value="Eukaryota"/>
</dbReference>
<dbReference type="InterPro" id="IPR015421">
    <property type="entry name" value="PyrdxlP-dep_Trfase_major"/>
</dbReference>
<dbReference type="InterPro" id="IPR015422">
    <property type="entry name" value="PyrdxlP-dep_Trfase_small"/>
</dbReference>
<reference evidence="8 9" key="1">
    <citation type="journal article" date="2010" name="Cell">
        <title>The genome of Naegleria gruberi illuminates early eukaryotic versatility.</title>
        <authorList>
            <person name="Fritz-Laylin L.K."/>
            <person name="Prochnik S.E."/>
            <person name="Ginger M.L."/>
            <person name="Dacks J.B."/>
            <person name="Carpenter M.L."/>
            <person name="Field M.C."/>
            <person name="Kuo A."/>
            <person name="Paredez A."/>
            <person name="Chapman J."/>
            <person name="Pham J."/>
            <person name="Shu S."/>
            <person name="Neupane R."/>
            <person name="Cipriano M."/>
            <person name="Mancuso J."/>
            <person name="Tu H."/>
            <person name="Salamov A."/>
            <person name="Lindquist E."/>
            <person name="Shapiro H."/>
            <person name="Lucas S."/>
            <person name="Grigoriev I.V."/>
            <person name="Cande W.Z."/>
            <person name="Fulton C."/>
            <person name="Rokhsar D.S."/>
            <person name="Dawson S.C."/>
        </authorList>
    </citation>
    <scope>NUCLEOTIDE SEQUENCE [LARGE SCALE GENOMIC DNA]</scope>
    <source>
        <strain evidence="8 9">NEG-M</strain>
    </source>
</reference>
<dbReference type="EMBL" id="GG738850">
    <property type="protein sequence ID" value="EFC48818.1"/>
    <property type="molecule type" value="Genomic_DNA"/>
</dbReference>
<evidence type="ECO:0000259" key="7">
    <source>
        <dbReference type="Pfam" id="PF00155"/>
    </source>
</evidence>
<dbReference type="PANTHER" id="PTHR11751:SF29">
    <property type="entry name" value="ALANINE TRANSAMINASE"/>
    <property type="match status" value="1"/>
</dbReference>
<comment type="subunit">
    <text evidence="2">Homodimer.</text>
</comment>
<dbReference type="KEGG" id="ngr:NAEGRDRAFT_77247"/>
<keyword evidence="3 8" id="KW-0032">Aminotransferase</keyword>
<keyword evidence="4 8" id="KW-0808">Transferase</keyword>
<dbReference type="Gene3D" id="3.90.1150.10">
    <property type="entry name" value="Aspartate Aminotransferase, domain 1"/>
    <property type="match status" value="1"/>
</dbReference>
<dbReference type="Gene3D" id="3.40.640.10">
    <property type="entry name" value="Type I PLP-dependent aspartate aminotransferase-like (Major domain)"/>
    <property type="match status" value="1"/>
</dbReference>
<evidence type="ECO:0000313" key="8">
    <source>
        <dbReference type="EMBL" id="EFC48818.1"/>
    </source>
</evidence>
<dbReference type="Pfam" id="PF00155">
    <property type="entry name" value="Aminotran_1_2"/>
    <property type="match status" value="1"/>
</dbReference>
<protein>
    <submittedName>
        <fullName evidence="8">Alanine aminotransferase</fullName>
    </submittedName>
</protein>
<comment type="cofactor">
    <cofactor evidence="1">
        <name>pyridoxal 5'-phosphate</name>
        <dbReference type="ChEBI" id="CHEBI:597326"/>
    </cofactor>
</comment>
<dbReference type="FunCoup" id="D2V3R0">
    <property type="interactions" value="153"/>
</dbReference>
<dbReference type="PANTHER" id="PTHR11751">
    <property type="entry name" value="ALANINE AMINOTRANSFERASE"/>
    <property type="match status" value="1"/>
</dbReference>
<proteinExistence type="inferred from homology"/>
<dbReference type="UniPathway" id="UPA00528">
    <property type="reaction ID" value="UER00586"/>
</dbReference>